<protein>
    <submittedName>
        <fullName evidence="2">Putative restriction endonuclease</fullName>
    </submittedName>
</protein>
<dbReference type="SUPFAM" id="SSF52980">
    <property type="entry name" value="Restriction endonuclease-like"/>
    <property type="match status" value="1"/>
</dbReference>
<dbReference type="InterPro" id="IPR008538">
    <property type="entry name" value="Uma2"/>
</dbReference>
<keyword evidence="2" id="KW-0378">Hydrolase</keyword>
<keyword evidence="2" id="KW-0540">Nuclease</keyword>
<dbReference type="InterPro" id="IPR011335">
    <property type="entry name" value="Restrct_endonuc-II-like"/>
</dbReference>
<dbReference type="Proteomes" id="UP000198928">
    <property type="component" value="Unassembled WGS sequence"/>
</dbReference>
<dbReference type="OrthoDB" id="3423889at2"/>
<dbReference type="InterPro" id="IPR012296">
    <property type="entry name" value="Nuclease_put_TT1808"/>
</dbReference>
<keyword evidence="2" id="KW-0255">Endonuclease</keyword>
<dbReference type="EMBL" id="FOSG01000005">
    <property type="protein sequence ID" value="SFK31552.1"/>
    <property type="molecule type" value="Genomic_DNA"/>
</dbReference>
<reference evidence="3" key="1">
    <citation type="submission" date="2016-10" db="EMBL/GenBank/DDBJ databases">
        <authorList>
            <person name="Varghese N."/>
            <person name="Submissions S."/>
        </authorList>
    </citation>
    <scope>NUCLEOTIDE SEQUENCE [LARGE SCALE GENOMIC DNA]</scope>
    <source>
        <strain evidence="3">PL19</strain>
    </source>
</reference>
<proteinExistence type="predicted"/>
<evidence type="ECO:0000313" key="2">
    <source>
        <dbReference type="EMBL" id="SFK31552.1"/>
    </source>
</evidence>
<feature type="domain" description="Putative restriction endonuclease" evidence="1">
    <location>
        <begin position="17"/>
        <end position="150"/>
    </location>
</feature>
<evidence type="ECO:0000313" key="3">
    <source>
        <dbReference type="Proteomes" id="UP000198928"/>
    </source>
</evidence>
<dbReference type="RefSeq" id="WP_093848989.1">
    <property type="nucleotide sequence ID" value="NZ_FOSG01000005.1"/>
</dbReference>
<dbReference type="AlphaFoldDB" id="A0A1I3YI96"/>
<evidence type="ECO:0000259" key="1">
    <source>
        <dbReference type="Pfam" id="PF05685"/>
    </source>
</evidence>
<organism evidence="2 3">
    <name type="scientific">Streptomyces pini</name>
    <dbReference type="NCBI Taxonomy" id="1520580"/>
    <lineage>
        <taxon>Bacteria</taxon>
        <taxon>Bacillati</taxon>
        <taxon>Actinomycetota</taxon>
        <taxon>Actinomycetes</taxon>
        <taxon>Kitasatosporales</taxon>
        <taxon>Streptomycetaceae</taxon>
        <taxon>Streptomyces</taxon>
    </lineage>
</organism>
<dbReference type="PANTHER" id="PTHR35400">
    <property type="entry name" value="SLR1083 PROTEIN"/>
    <property type="match status" value="1"/>
</dbReference>
<name>A0A1I3YI96_9ACTN</name>
<dbReference type="Pfam" id="PF05685">
    <property type="entry name" value="Uma2"/>
    <property type="match status" value="1"/>
</dbReference>
<gene>
    <name evidence="2" type="ORF">SAMN05192584_10579</name>
</gene>
<dbReference type="Gene3D" id="3.90.1570.10">
    <property type="entry name" value="tt1808, chain A"/>
    <property type="match status" value="1"/>
</dbReference>
<sequence>MSVDYERMTEIAEELSRHLPEEVRAVEISGEEIVMMMSPGNQHELIVRRVGKQLDAQIERQGVDLIAHGGADLEDPAVGVRRRPDVMVFPESCLETGEAVHPRDVEVVVEVVSRTNPENDYEGKTRDYPAMGIPYYLLLDPRKGTGALYSGIHRTPEGPRYGTSTEFAFGETVRVGDWTVDTSVFPTYG</sequence>
<keyword evidence="3" id="KW-1185">Reference proteome</keyword>
<dbReference type="PANTHER" id="PTHR35400:SF3">
    <property type="entry name" value="SLL1072 PROTEIN"/>
    <property type="match status" value="1"/>
</dbReference>
<accession>A0A1I3YI96</accession>
<dbReference type="CDD" id="cd06260">
    <property type="entry name" value="DUF820-like"/>
    <property type="match status" value="1"/>
</dbReference>
<dbReference type="GO" id="GO:0004519">
    <property type="term" value="F:endonuclease activity"/>
    <property type="evidence" value="ECO:0007669"/>
    <property type="project" value="UniProtKB-KW"/>
</dbReference>